<dbReference type="OrthoDB" id="9802309at2"/>
<dbReference type="PANTHER" id="PTHR13767">
    <property type="entry name" value="TRNA-PSEUDOURIDINE SYNTHASE"/>
    <property type="match status" value="1"/>
</dbReference>
<dbReference type="InterPro" id="IPR014780">
    <property type="entry name" value="tRNA_psdUridine_synth_TruB"/>
</dbReference>
<name>A0A2U3QGY0_9BACT</name>
<keyword evidence="4 5" id="KW-0413">Isomerase</keyword>
<evidence type="ECO:0000313" key="9">
    <source>
        <dbReference type="Proteomes" id="UP000245125"/>
    </source>
</evidence>
<reference evidence="9" key="1">
    <citation type="submission" date="2018-03" db="EMBL/GenBank/DDBJ databases">
        <authorList>
            <person name="Zecchin S."/>
        </authorList>
    </citation>
    <scope>NUCLEOTIDE SEQUENCE [LARGE SCALE GENOMIC DNA]</scope>
</reference>
<dbReference type="EMBL" id="OUUY01000075">
    <property type="protein sequence ID" value="SPQ00663.1"/>
    <property type="molecule type" value="Genomic_DNA"/>
</dbReference>
<comment type="function">
    <text evidence="5">Responsible for synthesis of pseudouridine from uracil-55 in the psi GC loop of transfer RNAs.</text>
</comment>
<comment type="catalytic activity">
    <reaction evidence="1 5">
        <text>uridine(55) in tRNA = pseudouridine(55) in tRNA</text>
        <dbReference type="Rhea" id="RHEA:42532"/>
        <dbReference type="Rhea" id="RHEA-COMP:10101"/>
        <dbReference type="Rhea" id="RHEA-COMP:10102"/>
        <dbReference type="ChEBI" id="CHEBI:65314"/>
        <dbReference type="ChEBI" id="CHEBI:65315"/>
        <dbReference type="EC" id="5.4.99.25"/>
    </reaction>
</comment>
<feature type="domain" description="tRNA pseudouridylate synthase B C-terminal" evidence="7">
    <location>
        <begin position="173"/>
        <end position="213"/>
    </location>
</feature>
<accession>A0A2U3QGY0</accession>
<dbReference type="Proteomes" id="UP000245125">
    <property type="component" value="Unassembled WGS sequence"/>
</dbReference>
<sequence>MMDLIINLNKPAGITSHQAVAAVKRLLNIRKAGHTGTLDPMATGVLLVCLNEATKVTRFLLDMDKRYLARVKLGERTDTYDSQGNVIEQRDASKLTEEDVVRAVRMFEGSITQRPPMFSAVKVQGRKLYEFARRGIEIERLERHVSIYELKVLNFDLPYVDLAISCSKGTYIRTLCDDIGNVLGTGAHLYCLERSAIGPFDVKDSARQEELAKKDFFEVFNKSYCSIDQALSALKQIELDERDYRSAKNGSAIKINKINDLSSGDFVKLKGPLGNLFGIGRINSDHIRIERILNI</sequence>
<dbReference type="GO" id="GO:0031119">
    <property type="term" value="P:tRNA pseudouridine synthesis"/>
    <property type="evidence" value="ECO:0007669"/>
    <property type="project" value="UniProtKB-UniRule"/>
</dbReference>
<dbReference type="CDD" id="cd02573">
    <property type="entry name" value="PseudoU_synth_EcTruB"/>
    <property type="match status" value="1"/>
</dbReference>
<dbReference type="EC" id="5.4.99.25" evidence="5"/>
<evidence type="ECO:0000256" key="1">
    <source>
        <dbReference type="ARBA" id="ARBA00000385"/>
    </source>
</evidence>
<dbReference type="NCBIfam" id="TIGR00431">
    <property type="entry name" value="TruB"/>
    <property type="match status" value="1"/>
</dbReference>
<evidence type="ECO:0000256" key="3">
    <source>
        <dbReference type="ARBA" id="ARBA00022694"/>
    </source>
</evidence>
<dbReference type="GO" id="GO:0160148">
    <property type="term" value="F:tRNA pseudouridine(55) synthase activity"/>
    <property type="evidence" value="ECO:0007669"/>
    <property type="project" value="UniProtKB-EC"/>
</dbReference>
<dbReference type="InterPro" id="IPR032819">
    <property type="entry name" value="TruB_C"/>
</dbReference>
<protein>
    <recommendedName>
        <fullName evidence="5">tRNA pseudouridine synthase B</fullName>
        <ecNumber evidence="5">5.4.99.25</ecNumber>
    </recommendedName>
    <alternativeName>
        <fullName evidence="5">tRNA pseudouridine(55) synthase</fullName>
        <shortName evidence="5">Psi55 synthase</shortName>
    </alternativeName>
    <alternativeName>
        <fullName evidence="5">tRNA pseudouridylate synthase</fullName>
    </alternativeName>
    <alternativeName>
        <fullName evidence="5">tRNA-uridine isomerase</fullName>
    </alternativeName>
</protein>
<dbReference type="AlphaFoldDB" id="A0A2U3QGY0"/>
<evidence type="ECO:0000256" key="2">
    <source>
        <dbReference type="ARBA" id="ARBA00005642"/>
    </source>
</evidence>
<dbReference type="SUPFAM" id="SSF55120">
    <property type="entry name" value="Pseudouridine synthase"/>
    <property type="match status" value="1"/>
</dbReference>
<evidence type="ECO:0000259" key="7">
    <source>
        <dbReference type="Pfam" id="PF16198"/>
    </source>
</evidence>
<evidence type="ECO:0000259" key="6">
    <source>
        <dbReference type="Pfam" id="PF01509"/>
    </source>
</evidence>
<feature type="domain" description="Pseudouridine synthase II N-terminal" evidence="6">
    <location>
        <begin position="24"/>
        <end position="172"/>
    </location>
</feature>
<feature type="active site" description="Nucleophile" evidence="5">
    <location>
        <position position="39"/>
    </location>
</feature>
<dbReference type="PANTHER" id="PTHR13767:SF2">
    <property type="entry name" value="PSEUDOURIDYLATE SYNTHASE TRUB1"/>
    <property type="match status" value="1"/>
</dbReference>
<dbReference type="GO" id="GO:1990481">
    <property type="term" value="P:mRNA pseudouridine synthesis"/>
    <property type="evidence" value="ECO:0007669"/>
    <property type="project" value="TreeGrafter"/>
</dbReference>
<dbReference type="Pfam" id="PF01509">
    <property type="entry name" value="TruB_N"/>
    <property type="match status" value="1"/>
</dbReference>
<dbReference type="InterPro" id="IPR002501">
    <property type="entry name" value="PsdUridine_synth_N"/>
</dbReference>
<organism evidence="8 9">
    <name type="scientific">Candidatus Sulfobium mesophilum</name>
    <dbReference type="NCBI Taxonomy" id="2016548"/>
    <lineage>
        <taxon>Bacteria</taxon>
        <taxon>Pseudomonadati</taxon>
        <taxon>Nitrospirota</taxon>
        <taxon>Nitrospiria</taxon>
        <taxon>Nitrospirales</taxon>
        <taxon>Nitrospiraceae</taxon>
        <taxon>Candidatus Sulfobium</taxon>
    </lineage>
</organism>
<evidence type="ECO:0000256" key="4">
    <source>
        <dbReference type="ARBA" id="ARBA00023235"/>
    </source>
</evidence>
<dbReference type="InterPro" id="IPR020103">
    <property type="entry name" value="PsdUridine_synth_cat_dom_sf"/>
</dbReference>
<dbReference type="GO" id="GO:0003723">
    <property type="term" value="F:RNA binding"/>
    <property type="evidence" value="ECO:0007669"/>
    <property type="project" value="InterPro"/>
</dbReference>
<evidence type="ECO:0000256" key="5">
    <source>
        <dbReference type="HAMAP-Rule" id="MF_01080"/>
    </source>
</evidence>
<dbReference type="HAMAP" id="MF_01080">
    <property type="entry name" value="TruB_bact"/>
    <property type="match status" value="1"/>
</dbReference>
<comment type="similarity">
    <text evidence="2 5">Belongs to the pseudouridine synthase TruB family. Type 1 subfamily.</text>
</comment>
<keyword evidence="3 5" id="KW-0819">tRNA processing</keyword>
<evidence type="ECO:0000313" key="8">
    <source>
        <dbReference type="EMBL" id="SPQ00663.1"/>
    </source>
</evidence>
<dbReference type="Gene3D" id="3.30.2350.10">
    <property type="entry name" value="Pseudouridine synthase"/>
    <property type="match status" value="1"/>
</dbReference>
<proteinExistence type="inferred from homology"/>
<keyword evidence="9" id="KW-1185">Reference proteome</keyword>
<dbReference type="Pfam" id="PF16198">
    <property type="entry name" value="TruB_C_2"/>
    <property type="match status" value="1"/>
</dbReference>
<gene>
    <name evidence="5 8" type="primary">truB</name>
    <name evidence="8" type="ORF">NBG4_30057</name>
</gene>